<protein>
    <submittedName>
        <fullName evidence="2">Uncharacterized protein</fullName>
    </submittedName>
</protein>
<feature type="region of interest" description="Disordered" evidence="1">
    <location>
        <begin position="86"/>
        <end position="150"/>
    </location>
</feature>
<sequence>MAFSRRMAALSAVVLSPLGNRLLTQETGEFANVEERGRDPRTGRPFTDADRLLTMFLERQNPDADEELTGLVGGAGGTPRQIRRRQALPLHEDPAAKRGIVDSAASSGPWAPASPRWAPGTRRSWRWRWSPASPSSRATRAAPPPTASAS</sequence>
<feature type="compositionally biased region" description="Low complexity" evidence="1">
    <location>
        <begin position="103"/>
        <end position="141"/>
    </location>
</feature>
<comment type="caution">
    <text evidence="2">The sequence shown here is derived from an EMBL/GenBank/DDBJ whole genome shotgun (WGS) entry which is preliminary data.</text>
</comment>
<accession>A0ABU0QKI6</accession>
<feature type="compositionally biased region" description="Basic and acidic residues" evidence="1">
    <location>
        <begin position="90"/>
        <end position="100"/>
    </location>
</feature>
<reference evidence="2 3" key="1">
    <citation type="submission" date="2023-07" db="EMBL/GenBank/DDBJ databases">
        <title>Comparative genomics of wheat-associated soil bacteria to identify genetic determinants of phenazine resistance.</title>
        <authorList>
            <person name="Mouncey N."/>
        </authorList>
    </citation>
    <scope>NUCLEOTIDE SEQUENCE [LARGE SCALE GENOMIC DNA]</scope>
    <source>
        <strain evidence="2 3">B3I12</strain>
    </source>
</reference>
<dbReference type="Proteomes" id="UP001232755">
    <property type="component" value="Unassembled WGS sequence"/>
</dbReference>
<keyword evidence="3" id="KW-1185">Reference proteome</keyword>
<name>A0ABU0QKI6_9ACTN</name>
<gene>
    <name evidence="2" type="ORF">QF034_002123</name>
</gene>
<dbReference type="EMBL" id="JAUSYP010000001">
    <property type="protein sequence ID" value="MDQ0747892.1"/>
    <property type="molecule type" value="Genomic_DNA"/>
</dbReference>
<evidence type="ECO:0000256" key="1">
    <source>
        <dbReference type="SAM" id="MobiDB-lite"/>
    </source>
</evidence>
<evidence type="ECO:0000313" key="2">
    <source>
        <dbReference type="EMBL" id="MDQ0747892.1"/>
    </source>
</evidence>
<evidence type="ECO:0000313" key="3">
    <source>
        <dbReference type="Proteomes" id="UP001232755"/>
    </source>
</evidence>
<proteinExistence type="predicted"/>
<organism evidence="2 3">
    <name type="scientific">Streptomyces africanus</name>
    <dbReference type="NCBI Taxonomy" id="231024"/>
    <lineage>
        <taxon>Bacteria</taxon>
        <taxon>Bacillati</taxon>
        <taxon>Actinomycetota</taxon>
        <taxon>Actinomycetes</taxon>
        <taxon>Kitasatosporales</taxon>
        <taxon>Streptomycetaceae</taxon>
        <taxon>Streptomyces</taxon>
    </lineage>
</organism>